<keyword evidence="7" id="KW-1133">Transmembrane helix</keyword>
<dbReference type="Proteomes" id="UP001596047">
    <property type="component" value="Unassembled WGS sequence"/>
</dbReference>
<feature type="transmembrane region" description="Helical" evidence="7">
    <location>
        <begin position="12"/>
        <end position="31"/>
    </location>
</feature>
<evidence type="ECO:0000256" key="4">
    <source>
        <dbReference type="ARBA" id="ARBA00023110"/>
    </source>
</evidence>
<dbReference type="InterPro" id="IPR050245">
    <property type="entry name" value="PrsA_foldase"/>
</dbReference>
<keyword evidence="10" id="KW-1185">Reference proteome</keyword>
<dbReference type="SUPFAM" id="SSF109998">
    <property type="entry name" value="Triger factor/SurA peptide-binding domain-like"/>
    <property type="match status" value="1"/>
</dbReference>
<evidence type="ECO:0000313" key="9">
    <source>
        <dbReference type="EMBL" id="MFC5653364.1"/>
    </source>
</evidence>
<dbReference type="Pfam" id="PF00639">
    <property type="entry name" value="Rotamase"/>
    <property type="match status" value="1"/>
</dbReference>
<dbReference type="InterPro" id="IPR000297">
    <property type="entry name" value="PPIase_PpiC"/>
</dbReference>
<accession>A0ABW0W8H6</accession>
<keyword evidence="7" id="KW-0812">Transmembrane</keyword>
<evidence type="ECO:0000256" key="6">
    <source>
        <dbReference type="PROSITE-ProRule" id="PRU00278"/>
    </source>
</evidence>
<evidence type="ECO:0000256" key="2">
    <source>
        <dbReference type="ARBA" id="ARBA00013194"/>
    </source>
</evidence>
<dbReference type="RefSeq" id="WP_379192020.1">
    <property type="nucleotide sequence ID" value="NZ_JBHSOW010000124.1"/>
</dbReference>
<dbReference type="EC" id="5.2.1.8" evidence="2"/>
<reference evidence="10" key="1">
    <citation type="journal article" date="2019" name="Int. J. Syst. Evol. Microbiol.">
        <title>The Global Catalogue of Microorganisms (GCM) 10K type strain sequencing project: providing services to taxonomists for standard genome sequencing and annotation.</title>
        <authorList>
            <consortium name="The Broad Institute Genomics Platform"/>
            <consortium name="The Broad Institute Genome Sequencing Center for Infectious Disease"/>
            <person name="Wu L."/>
            <person name="Ma J."/>
        </authorList>
    </citation>
    <scope>NUCLEOTIDE SEQUENCE [LARGE SCALE GENOMIC DNA]</scope>
    <source>
        <strain evidence="10">CGMCC 1.3240</strain>
    </source>
</reference>
<feature type="domain" description="PpiC" evidence="8">
    <location>
        <begin position="179"/>
        <end position="271"/>
    </location>
</feature>
<dbReference type="InterPro" id="IPR046357">
    <property type="entry name" value="PPIase_dom_sf"/>
</dbReference>
<evidence type="ECO:0000256" key="3">
    <source>
        <dbReference type="ARBA" id="ARBA00022729"/>
    </source>
</evidence>
<dbReference type="Gene3D" id="1.10.4030.10">
    <property type="entry name" value="Porin chaperone SurA, peptide-binding domain"/>
    <property type="match status" value="1"/>
</dbReference>
<comment type="catalytic activity">
    <reaction evidence="1">
        <text>[protein]-peptidylproline (omega=180) = [protein]-peptidylproline (omega=0)</text>
        <dbReference type="Rhea" id="RHEA:16237"/>
        <dbReference type="Rhea" id="RHEA-COMP:10747"/>
        <dbReference type="Rhea" id="RHEA-COMP:10748"/>
        <dbReference type="ChEBI" id="CHEBI:83833"/>
        <dbReference type="ChEBI" id="CHEBI:83834"/>
        <dbReference type="EC" id="5.2.1.8"/>
    </reaction>
</comment>
<dbReference type="EMBL" id="JBHSOW010000124">
    <property type="protein sequence ID" value="MFC5653364.1"/>
    <property type="molecule type" value="Genomic_DNA"/>
</dbReference>
<dbReference type="PROSITE" id="PS50198">
    <property type="entry name" value="PPIC_PPIASE_2"/>
    <property type="match status" value="1"/>
</dbReference>
<comment type="caution">
    <text evidence="9">The sequence shown here is derived from an EMBL/GenBank/DDBJ whole genome shotgun (WGS) entry which is preliminary data.</text>
</comment>
<gene>
    <name evidence="9" type="ORF">ACFPYJ_30460</name>
</gene>
<organism evidence="9 10">
    <name type="scientific">Paenibacillus solisilvae</name>
    <dbReference type="NCBI Taxonomy" id="2486751"/>
    <lineage>
        <taxon>Bacteria</taxon>
        <taxon>Bacillati</taxon>
        <taxon>Bacillota</taxon>
        <taxon>Bacilli</taxon>
        <taxon>Bacillales</taxon>
        <taxon>Paenibacillaceae</taxon>
        <taxon>Paenibacillus</taxon>
    </lineage>
</organism>
<keyword evidence="3" id="KW-0732">Signal</keyword>
<evidence type="ECO:0000313" key="10">
    <source>
        <dbReference type="Proteomes" id="UP001596047"/>
    </source>
</evidence>
<dbReference type="SUPFAM" id="SSF54534">
    <property type="entry name" value="FKBP-like"/>
    <property type="match status" value="1"/>
</dbReference>
<dbReference type="Gene3D" id="3.10.50.40">
    <property type="match status" value="1"/>
</dbReference>
<dbReference type="GO" id="GO:0003755">
    <property type="term" value="F:peptidyl-prolyl cis-trans isomerase activity"/>
    <property type="evidence" value="ECO:0007669"/>
    <property type="project" value="UniProtKB-EC"/>
</dbReference>
<proteinExistence type="predicted"/>
<keyword evidence="4 6" id="KW-0697">Rotamase</keyword>
<name>A0ABW0W8H6_9BACL</name>
<protein>
    <recommendedName>
        <fullName evidence="2">peptidylprolyl isomerase</fullName>
        <ecNumber evidence="2">5.2.1.8</ecNumber>
    </recommendedName>
</protein>
<evidence type="ECO:0000259" key="8">
    <source>
        <dbReference type="PROSITE" id="PS50198"/>
    </source>
</evidence>
<dbReference type="PANTHER" id="PTHR47245">
    <property type="entry name" value="PEPTIDYLPROLYL ISOMERASE"/>
    <property type="match status" value="1"/>
</dbReference>
<evidence type="ECO:0000256" key="7">
    <source>
        <dbReference type="SAM" id="Phobius"/>
    </source>
</evidence>
<keyword evidence="5 6" id="KW-0413">Isomerase</keyword>
<keyword evidence="7" id="KW-0472">Membrane</keyword>
<sequence length="317" mass="35253">MKKDQVLKSVVLLQAVCMIVLAVVVVTRVLSPPSSAVPKDNDPQDGADPSKVEEKVAATVGTEQITNAELEEQLRGQYGDSVLRTLMVRAAIRLEARAYDLHVSADELSEELNRMMAGYEDKDQYYTTMKEQLGLTPEAIRKDTEYRLLLEKIAIRPIEVTESDVDAYISENEEQFAPQTQVRLAWIVLDNNSEAEDILHKLEDGEDFALMAKTYSRDEETAGDGGDLGLIDLKDEYVDPNVLQAAANLSIGESAGPIPVENGQAIIRLLEKHTTEALDERTIREDARKQLALMRANSLHDVEDELLAKYNAAIMPK</sequence>
<evidence type="ECO:0000256" key="1">
    <source>
        <dbReference type="ARBA" id="ARBA00000971"/>
    </source>
</evidence>
<dbReference type="PANTHER" id="PTHR47245:SF1">
    <property type="entry name" value="FOLDASE PROTEIN PRSA"/>
    <property type="match status" value="1"/>
</dbReference>
<dbReference type="InterPro" id="IPR027304">
    <property type="entry name" value="Trigger_fact/SurA_dom_sf"/>
</dbReference>
<evidence type="ECO:0000256" key="5">
    <source>
        <dbReference type="ARBA" id="ARBA00023235"/>
    </source>
</evidence>